<dbReference type="PROSITE" id="PS50977">
    <property type="entry name" value="HTH_TETR_2"/>
    <property type="match status" value="1"/>
</dbReference>
<evidence type="ECO:0000256" key="2">
    <source>
        <dbReference type="PROSITE-ProRule" id="PRU00335"/>
    </source>
</evidence>
<dbReference type="Gene3D" id="1.10.357.10">
    <property type="entry name" value="Tetracycline Repressor, domain 2"/>
    <property type="match status" value="1"/>
</dbReference>
<dbReference type="InterPro" id="IPR009057">
    <property type="entry name" value="Homeodomain-like_sf"/>
</dbReference>
<dbReference type="InterPro" id="IPR050109">
    <property type="entry name" value="HTH-type_TetR-like_transc_reg"/>
</dbReference>
<dbReference type="Pfam" id="PF17932">
    <property type="entry name" value="TetR_C_24"/>
    <property type="match status" value="1"/>
</dbReference>
<dbReference type="PANTHER" id="PTHR30055:SF226">
    <property type="entry name" value="HTH-TYPE TRANSCRIPTIONAL REGULATOR PKSA"/>
    <property type="match status" value="1"/>
</dbReference>
<dbReference type="Gene3D" id="1.10.10.60">
    <property type="entry name" value="Homeodomain-like"/>
    <property type="match status" value="1"/>
</dbReference>
<sequence>MAYRKTEKVQEALADKRQRILSAARRLVSDGGFQEAPVTAVAGLAGVATGTVYRHFASKAALFAEMIGETSQRELEVVEAIALSDGPASLRLADAVRTFARRALRRRRLAYALVAEPVDAETDATRLRYRRALARVFETVVEQGMRSGEFPRQNAAASAACLVGTCIEGLVGPLSPDGLGPDGNGDELVDDLVAFCLRAVGAPAERAATHAPRART</sequence>
<dbReference type="GO" id="GO:0000976">
    <property type="term" value="F:transcription cis-regulatory region binding"/>
    <property type="evidence" value="ECO:0007669"/>
    <property type="project" value="TreeGrafter"/>
</dbReference>
<organism evidence="4 5">
    <name type="scientific">Tistlia consotensis USBA 355</name>
    <dbReference type="NCBI Taxonomy" id="560819"/>
    <lineage>
        <taxon>Bacteria</taxon>
        <taxon>Pseudomonadati</taxon>
        <taxon>Pseudomonadota</taxon>
        <taxon>Alphaproteobacteria</taxon>
        <taxon>Rhodospirillales</taxon>
        <taxon>Rhodovibrionaceae</taxon>
        <taxon>Tistlia</taxon>
    </lineage>
</organism>
<dbReference type="SUPFAM" id="SSF48498">
    <property type="entry name" value="Tetracyclin repressor-like, C-terminal domain"/>
    <property type="match status" value="1"/>
</dbReference>
<dbReference type="STRING" id="560819.SAMN05428998_105168"/>
<dbReference type="Pfam" id="PF00440">
    <property type="entry name" value="TetR_N"/>
    <property type="match status" value="1"/>
</dbReference>
<evidence type="ECO:0000259" key="3">
    <source>
        <dbReference type="PROSITE" id="PS50977"/>
    </source>
</evidence>
<dbReference type="InterPro" id="IPR001647">
    <property type="entry name" value="HTH_TetR"/>
</dbReference>
<dbReference type="GO" id="GO:0003700">
    <property type="term" value="F:DNA-binding transcription factor activity"/>
    <property type="evidence" value="ECO:0007669"/>
    <property type="project" value="TreeGrafter"/>
</dbReference>
<dbReference type="InterPro" id="IPR041490">
    <property type="entry name" value="KstR2_TetR_C"/>
</dbReference>
<dbReference type="AlphaFoldDB" id="A0A1Y6BJY0"/>
<evidence type="ECO:0000256" key="1">
    <source>
        <dbReference type="ARBA" id="ARBA00023125"/>
    </source>
</evidence>
<gene>
    <name evidence="4" type="ORF">SAMN05428998_105168</name>
</gene>
<dbReference type="Proteomes" id="UP000192917">
    <property type="component" value="Unassembled WGS sequence"/>
</dbReference>
<dbReference type="RefSeq" id="WP_085122177.1">
    <property type="nucleotide sequence ID" value="NZ_FWZX01000005.1"/>
</dbReference>
<accession>A0A1Y6BJY0</accession>
<proteinExistence type="predicted"/>
<reference evidence="4 5" key="1">
    <citation type="submission" date="2017-04" db="EMBL/GenBank/DDBJ databases">
        <authorList>
            <person name="Afonso C.L."/>
            <person name="Miller P.J."/>
            <person name="Scott M.A."/>
            <person name="Spackman E."/>
            <person name="Goraichik I."/>
            <person name="Dimitrov K.M."/>
            <person name="Suarez D.L."/>
            <person name="Swayne D.E."/>
        </authorList>
    </citation>
    <scope>NUCLEOTIDE SEQUENCE [LARGE SCALE GENOMIC DNA]</scope>
    <source>
        <strain evidence="4 5">USBA 355</strain>
    </source>
</reference>
<name>A0A1Y6BJY0_9PROT</name>
<evidence type="ECO:0000313" key="5">
    <source>
        <dbReference type="Proteomes" id="UP000192917"/>
    </source>
</evidence>
<feature type="DNA-binding region" description="H-T-H motif" evidence="2">
    <location>
        <begin position="37"/>
        <end position="56"/>
    </location>
</feature>
<protein>
    <submittedName>
        <fullName evidence="4">Transcriptional regulator, TetR family</fullName>
    </submittedName>
</protein>
<keyword evidence="5" id="KW-1185">Reference proteome</keyword>
<dbReference type="PRINTS" id="PR00455">
    <property type="entry name" value="HTHTETR"/>
</dbReference>
<keyword evidence="1 2" id="KW-0238">DNA-binding</keyword>
<dbReference type="InterPro" id="IPR036271">
    <property type="entry name" value="Tet_transcr_reg_TetR-rel_C_sf"/>
</dbReference>
<dbReference type="EMBL" id="FWZX01000005">
    <property type="protein sequence ID" value="SMF13498.1"/>
    <property type="molecule type" value="Genomic_DNA"/>
</dbReference>
<dbReference type="PANTHER" id="PTHR30055">
    <property type="entry name" value="HTH-TYPE TRANSCRIPTIONAL REGULATOR RUTR"/>
    <property type="match status" value="1"/>
</dbReference>
<dbReference type="SUPFAM" id="SSF46689">
    <property type="entry name" value="Homeodomain-like"/>
    <property type="match status" value="1"/>
</dbReference>
<feature type="domain" description="HTH tetR-type" evidence="3">
    <location>
        <begin position="14"/>
        <end position="74"/>
    </location>
</feature>
<evidence type="ECO:0000313" key="4">
    <source>
        <dbReference type="EMBL" id="SMF13498.1"/>
    </source>
</evidence>